<comment type="caution">
    <text evidence="1">The sequence shown here is derived from an EMBL/GenBank/DDBJ whole genome shotgun (WGS) entry which is preliminary data.</text>
</comment>
<dbReference type="OrthoDB" id="8480769at2"/>
<dbReference type="EMBL" id="RAVZ01000009">
    <property type="protein sequence ID" value="RKG93409.1"/>
    <property type="molecule type" value="Genomic_DNA"/>
</dbReference>
<evidence type="ECO:0000313" key="1">
    <source>
        <dbReference type="EMBL" id="RKG93409.1"/>
    </source>
</evidence>
<keyword evidence="2" id="KW-1185">Reference proteome</keyword>
<dbReference type="AlphaFoldDB" id="A0A3A8JCK2"/>
<reference evidence="2" key="1">
    <citation type="submission" date="2018-09" db="EMBL/GenBank/DDBJ databases">
        <authorList>
            <person name="Livingstone P.G."/>
            <person name="Whitworth D.E."/>
        </authorList>
    </citation>
    <scope>NUCLEOTIDE SEQUENCE [LARGE SCALE GENOMIC DNA]</scope>
    <source>
        <strain evidence="2">CA054A</strain>
    </source>
</reference>
<gene>
    <name evidence="1" type="ORF">D7V88_02645</name>
</gene>
<accession>A0A3A8JCK2</accession>
<organism evidence="1 2">
    <name type="scientific">Corallococcus terminator</name>
    <dbReference type="NCBI Taxonomy" id="2316733"/>
    <lineage>
        <taxon>Bacteria</taxon>
        <taxon>Pseudomonadati</taxon>
        <taxon>Myxococcota</taxon>
        <taxon>Myxococcia</taxon>
        <taxon>Myxococcales</taxon>
        <taxon>Cystobacterineae</taxon>
        <taxon>Myxococcaceae</taxon>
        <taxon>Corallococcus</taxon>
    </lineage>
</organism>
<evidence type="ECO:0000313" key="2">
    <source>
        <dbReference type="Proteomes" id="UP000268094"/>
    </source>
</evidence>
<dbReference type="Proteomes" id="UP000268094">
    <property type="component" value="Unassembled WGS sequence"/>
</dbReference>
<name>A0A3A8JCK2_9BACT</name>
<sequence>MNGPDAASAKKPTTNTEIRNWYNQKVASIPETDAKLKAQGASLEERAKAAVNTRHEARLEARSFMSNPLEVMMLKARDFFTYGRLDGPSFDQLVKGAKAKGLTGDAVYQSLIDSSKRTNQTVNNHFANQQAKL</sequence>
<protein>
    <submittedName>
        <fullName evidence="1">Uncharacterized protein</fullName>
    </submittedName>
</protein>
<proteinExistence type="predicted"/>